<evidence type="ECO:0000256" key="1">
    <source>
        <dbReference type="SAM" id="MobiDB-lite"/>
    </source>
</evidence>
<evidence type="ECO:0000313" key="4">
    <source>
        <dbReference type="EMBL" id="KAK9983755.1"/>
    </source>
</evidence>
<evidence type="ECO:0000313" key="5">
    <source>
        <dbReference type="Proteomes" id="UP001459277"/>
    </source>
</evidence>
<sequence>MAYRGHFVPPSSLKSGKEDSTKKPDVVKFAERKPLIPSPLAIEAEETFAKTSDPFILRQLVQALLTAKENNLTNTIAMAIVEKQVMVVGIDDKEYSTFALDWTLKQFFTPFASNPIFRLVIVQAKPSPSVSKPGKSEEVLPYSQADVNRIADLVAERADEICGCKLVNNVVVELMQGGARNVLCDAVEKHQASVLVVGSHGFGVIKSFLSLPVISDSSSSSQPQTHPPPSPLSHTLSSSLIPFALSIPKSHPICESPPITDFVSTISRIRWWLPYDFISHSISHHRSPISSLPSHEFGGGSLDFISHTISHHLSPISSLIGFFFVPLLFALSSLLYLVHRSRRFAVQSSFTDSLNVSSNRRFSEGFFIYCVQLERAMELAEGSENIGINQGANGWFSMLLFELV</sequence>
<comment type="caution">
    <text evidence="4">The sequence shown here is derived from an EMBL/GenBank/DDBJ whole genome shotgun (WGS) entry which is preliminary data.</text>
</comment>
<dbReference type="PANTHER" id="PTHR46553:SF3">
    <property type="entry name" value="ADENINE NUCLEOTIDE ALPHA HYDROLASES-LIKE SUPERFAMILY PROTEIN"/>
    <property type="match status" value="1"/>
</dbReference>
<keyword evidence="2" id="KW-0812">Transmembrane</keyword>
<dbReference type="Proteomes" id="UP001459277">
    <property type="component" value="Unassembled WGS sequence"/>
</dbReference>
<dbReference type="CDD" id="cd23659">
    <property type="entry name" value="USP_At3g01520-like"/>
    <property type="match status" value="1"/>
</dbReference>
<dbReference type="Gene3D" id="3.40.50.620">
    <property type="entry name" value="HUPs"/>
    <property type="match status" value="1"/>
</dbReference>
<gene>
    <name evidence="4" type="ORF">SO802_033280</name>
</gene>
<name>A0AAW2BFV3_9ROSI</name>
<dbReference type="Pfam" id="PF00582">
    <property type="entry name" value="Usp"/>
    <property type="match status" value="1"/>
</dbReference>
<evidence type="ECO:0000256" key="2">
    <source>
        <dbReference type="SAM" id="Phobius"/>
    </source>
</evidence>
<feature type="transmembrane region" description="Helical" evidence="2">
    <location>
        <begin position="316"/>
        <end position="338"/>
    </location>
</feature>
<dbReference type="InterPro" id="IPR006016">
    <property type="entry name" value="UspA"/>
</dbReference>
<protein>
    <recommendedName>
        <fullName evidence="3">UspA domain-containing protein</fullName>
    </recommendedName>
</protein>
<accession>A0AAW2BFV3</accession>
<evidence type="ECO:0000259" key="3">
    <source>
        <dbReference type="Pfam" id="PF00582"/>
    </source>
</evidence>
<dbReference type="PANTHER" id="PTHR46553">
    <property type="entry name" value="ADENINE NUCLEOTIDE ALPHA HYDROLASES-LIKE SUPERFAMILY PROTEIN"/>
    <property type="match status" value="1"/>
</dbReference>
<dbReference type="EMBL" id="JAZDWU010000012">
    <property type="protein sequence ID" value="KAK9983755.1"/>
    <property type="molecule type" value="Genomic_DNA"/>
</dbReference>
<proteinExistence type="predicted"/>
<keyword evidence="2" id="KW-1133">Transmembrane helix</keyword>
<keyword evidence="5" id="KW-1185">Reference proteome</keyword>
<dbReference type="InterPro" id="IPR014729">
    <property type="entry name" value="Rossmann-like_a/b/a_fold"/>
</dbReference>
<feature type="region of interest" description="Disordered" evidence="1">
    <location>
        <begin position="1"/>
        <end position="23"/>
    </location>
</feature>
<reference evidence="4 5" key="1">
    <citation type="submission" date="2024-01" db="EMBL/GenBank/DDBJ databases">
        <title>A telomere-to-telomere, gap-free genome of sweet tea (Lithocarpus litseifolius).</title>
        <authorList>
            <person name="Zhou J."/>
        </authorList>
    </citation>
    <scope>NUCLEOTIDE SEQUENCE [LARGE SCALE GENOMIC DNA]</scope>
    <source>
        <strain evidence="4">Zhou-2022a</strain>
        <tissue evidence="4">Leaf</tissue>
    </source>
</reference>
<dbReference type="AlphaFoldDB" id="A0AAW2BFV3"/>
<organism evidence="4 5">
    <name type="scientific">Lithocarpus litseifolius</name>
    <dbReference type="NCBI Taxonomy" id="425828"/>
    <lineage>
        <taxon>Eukaryota</taxon>
        <taxon>Viridiplantae</taxon>
        <taxon>Streptophyta</taxon>
        <taxon>Embryophyta</taxon>
        <taxon>Tracheophyta</taxon>
        <taxon>Spermatophyta</taxon>
        <taxon>Magnoliopsida</taxon>
        <taxon>eudicotyledons</taxon>
        <taxon>Gunneridae</taxon>
        <taxon>Pentapetalae</taxon>
        <taxon>rosids</taxon>
        <taxon>fabids</taxon>
        <taxon>Fagales</taxon>
        <taxon>Fagaceae</taxon>
        <taxon>Lithocarpus</taxon>
    </lineage>
</organism>
<feature type="domain" description="UspA" evidence="3">
    <location>
        <begin position="86"/>
        <end position="205"/>
    </location>
</feature>
<keyword evidence="2" id="KW-0472">Membrane</keyword>
<dbReference type="SUPFAM" id="SSF52402">
    <property type="entry name" value="Adenine nucleotide alpha hydrolases-like"/>
    <property type="match status" value="1"/>
</dbReference>